<proteinExistence type="predicted"/>
<protein>
    <submittedName>
        <fullName evidence="2">Uncharacterized protein</fullName>
    </submittedName>
</protein>
<gene>
    <name evidence="2" type="ORF">FWK35_00018972</name>
</gene>
<keyword evidence="3" id="KW-1185">Reference proteome</keyword>
<keyword evidence="1" id="KW-1133">Transmembrane helix</keyword>
<dbReference type="AlphaFoldDB" id="A0A6G0Y8H1"/>
<evidence type="ECO:0000313" key="2">
    <source>
        <dbReference type="EMBL" id="KAF0751087.1"/>
    </source>
</evidence>
<accession>A0A6G0Y8H1</accession>
<name>A0A6G0Y8H1_APHCR</name>
<sequence length="148" mass="17558">MHMHEYDSRMQVLNIICDTINMIMFCFIDSERSEECIDFTMMCVFFFVFVSVHSISSRNNAPISNYGGGFRCKTPLELRMVQFCWTVLKKNYLIDENNVVIFNAAQLINNKNDIVIFWDCKTYNNMITKIIAFSLRICFIYHALYFFL</sequence>
<keyword evidence="1" id="KW-0812">Transmembrane</keyword>
<comment type="caution">
    <text evidence="2">The sequence shown here is derived from an EMBL/GenBank/DDBJ whole genome shotgun (WGS) entry which is preliminary data.</text>
</comment>
<organism evidence="2 3">
    <name type="scientific">Aphis craccivora</name>
    <name type="common">Cowpea aphid</name>
    <dbReference type="NCBI Taxonomy" id="307492"/>
    <lineage>
        <taxon>Eukaryota</taxon>
        <taxon>Metazoa</taxon>
        <taxon>Ecdysozoa</taxon>
        <taxon>Arthropoda</taxon>
        <taxon>Hexapoda</taxon>
        <taxon>Insecta</taxon>
        <taxon>Pterygota</taxon>
        <taxon>Neoptera</taxon>
        <taxon>Paraneoptera</taxon>
        <taxon>Hemiptera</taxon>
        <taxon>Sternorrhyncha</taxon>
        <taxon>Aphidomorpha</taxon>
        <taxon>Aphidoidea</taxon>
        <taxon>Aphididae</taxon>
        <taxon>Aphidini</taxon>
        <taxon>Aphis</taxon>
        <taxon>Aphis</taxon>
    </lineage>
</organism>
<feature type="transmembrane region" description="Helical" evidence="1">
    <location>
        <begin position="130"/>
        <end position="147"/>
    </location>
</feature>
<dbReference type="EMBL" id="VUJU01005480">
    <property type="protein sequence ID" value="KAF0751087.1"/>
    <property type="molecule type" value="Genomic_DNA"/>
</dbReference>
<evidence type="ECO:0000256" key="1">
    <source>
        <dbReference type="SAM" id="Phobius"/>
    </source>
</evidence>
<reference evidence="2 3" key="1">
    <citation type="submission" date="2019-08" db="EMBL/GenBank/DDBJ databases">
        <title>Whole genome of Aphis craccivora.</title>
        <authorList>
            <person name="Voronova N.V."/>
            <person name="Shulinski R.S."/>
            <person name="Bandarenka Y.V."/>
            <person name="Zhorov D.G."/>
            <person name="Warner D."/>
        </authorList>
    </citation>
    <scope>NUCLEOTIDE SEQUENCE [LARGE SCALE GENOMIC DNA]</scope>
    <source>
        <strain evidence="2">180601</strain>
        <tissue evidence="2">Whole Body</tissue>
    </source>
</reference>
<evidence type="ECO:0000313" key="3">
    <source>
        <dbReference type="Proteomes" id="UP000478052"/>
    </source>
</evidence>
<dbReference type="Proteomes" id="UP000478052">
    <property type="component" value="Unassembled WGS sequence"/>
</dbReference>
<keyword evidence="1" id="KW-0472">Membrane</keyword>